<evidence type="ECO:0000256" key="2">
    <source>
        <dbReference type="ARBA" id="ARBA00022737"/>
    </source>
</evidence>
<dbReference type="Pfam" id="PF13041">
    <property type="entry name" value="PPR_2"/>
    <property type="match status" value="2"/>
</dbReference>
<feature type="repeat" description="PPR" evidence="3">
    <location>
        <begin position="182"/>
        <end position="216"/>
    </location>
</feature>
<comment type="caution">
    <text evidence="5">The sequence shown here is derived from an EMBL/GenBank/DDBJ whole genome shotgun (WGS) entry which is preliminary data.</text>
</comment>
<feature type="repeat" description="PPR" evidence="3">
    <location>
        <begin position="81"/>
        <end position="115"/>
    </location>
</feature>
<dbReference type="EMBL" id="SZYD01001254">
    <property type="protein sequence ID" value="KAD0929801.1"/>
    <property type="molecule type" value="Genomic_DNA"/>
</dbReference>
<protein>
    <recommendedName>
        <fullName evidence="4">DYW domain-containing protein</fullName>
    </recommendedName>
</protein>
<dbReference type="Gene3D" id="1.25.40.10">
    <property type="entry name" value="Tetratricopeptide repeat domain"/>
    <property type="match status" value="7"/>
</dbReference>
<dbReference type="PANTHER" id="PTHR47926:SF533">
    <property type="entry name" value="DYW DOMAIN-CONTAINING PROTEIN"/>
    <property type="match status" value="1"/>
</dbReference>
<dbReference type="OrthoDB" id="185373at2759"/>
<keyword evidence="2" id="KW-0677">Repeat</keyword>
<proteinExistence type="inferred from homology"/>
<dbReference type="FunFam" id="1.25.40.10:FF:000073">
    <property type="entry name" value="Pentatricopeptide repeat-containing protein chloroplastic"/>
    <property type="match status" value="1"/>
</dbReference>
<dbReference type="FunFam" id="1.25.40.10:FF:000351">
    <property type="entry name" value="Pentatricopeptide repeat-containing protein"/>
    <property type="match status" value="1"/>
</dbReference>
<feature type="repeat" description="PPR" evidence="3">
    <location>
        <begin position="283"/>
        <end position="313"/>
    </location>
</feature>
<evidence type="ECO:0000259" key="4">
    <source>
        <dbReference type="Pfam" id="PF14432"/>
    </source>
</evidence>
<gene>
    <name evidence="5" type="ORF">E3N88_43541</name>
</gene>
<dbReference type="AlphaFoldDB" id="A0A5N6LEM5"/>
<name>A0A5N6LEM5_9ASTR</name>
<comment type="similarity">
    <text evidence="1">Belongs to the PPR family. PCMP-H subfamily.</text>
</comment>
<dbReference type="FunFam" id="1.25.40.10:FF:000090">
    <property type="entry name" value="Pentatricopeptide repeat-containing protein, chloroplastic"/>
    <property type="match status" value="1"/>
</dbReference>
<evidence type="ECO:0000256" key="3">
    <source>
        <dbReference type="PROSITE-ProRule" id="PRU00708"/>
    </source>
</evidence>
<accession>A0A5N6LEM5</accession>
<dbReference type="PROSITE" id="PS51375">
    <property type="entry name" value="PPR"/>
    <property type="match status" value="6"/>
</dbReference>
<dbReference type="GO" id="GO:0009451">
    <property type="term" value="P:RNA modification"/>
    <property type="evidence" value="ECO:0007669"/>
    <property type="project" value="InterPro"/>
</dbReference>
<evidence type="ECO:0000313" key="5">
    <source>
        <dbReference type="EMBL" id="KAD0929801.1"/>
    </source>
</evidence>
<dbReference type="GO" id="GO:0008270">
    <property type="term" value="F:zinc ion binding"/>
    <property type="evidence" value="ECO:0007669"/>
    <property type="project" value="InterPro"/>
</dbReference>
<dbReference type="InterPro" id="IPR046960">
    <property type="entry name" value="PPR_At4g14850-like_plant"/>
</dbReference>
<keyword evidence="6" id="KW-1185">Reference proteome</keyword>
<reference evidence="5 6" key="1">
    <citation type="submission" date="2019-05" db="EMBL/GenBank/DDBJ databases">
        <title>Mikania micrantha, genome provides insights into the molecular mechanism of rapid growth.</title>
        <authorList>
            <person name="Liu B."/>
        </authorList>
    </citation>
    <scope>NUCLEOTIDE SEQUENCE [LARGE SCALE GENOMIC DNA]</scope>
    <source>
        <strain evidence="5">NLD-2019</strain>
        <tissue evidence="5">Leaf</tissue>
    </source>
</reference>
<sequence length="891" mass="101041">MRSSNLHTLAQKLQESLYFSIPKALSSISDLNQLHKIHSLLITSGLDRTVFFSGKLISRYAQLKDPHSCSLVFISISPANNVYQWNTIIRAMTHNGLFIEALDYYSKMRVLNVKTDTFTFPSVINACAGSGKYETSKIVHKHILELGFGSDLYIGNALIDMYSRFCDLDKAHKVFDGMPKRDAVSWNSLVSGYNAHEKWREALETFYRSRTAGVTPDSFMVSSVLPACSGLDVIMEGEMVHGLTVKLGIDVETRVCNSLLSMYFKSDNLKECQLVFSEMGVRDAITWNTVVSGYSQACLYQESIKLFMEMLHEHKPDLLTITSVLRACSHIGDLQSGRCVHNYMILNRYDCDMKTNNILIDMYSKCGFLPTAWEIFNKMRCRDLTSWNTLINGIIKASKYEEALATFRAMKMDIQPDYVTYVTIISMCTLLRNLKLAKEFHCEAIKTGFNHTVIVGNALIDVYAKCGSMEEALNQFESMNDRDTISWNTIISACSYSEEYMLGFRMINRMRTEGILPNVATILCMLPLCSTLGAKQQGKEIHGCVLKSGFESNVPIFNALIEMYSKCGNLRNSVLVFEHMKIRDVVTWTALIYAYGMYGHGMMAINSFEDMKAMGIIPDQIAFLSVMFACSHSGLVEKGRFYFNQMKKDYNIDPNIEHYACVVDLLSRSGRSIEAEKFILSMPIKPDASIWGSLLGACRSNGHIEIAERASKHIMKLNSENTGYYILVSNVYASLGKWDQVRMVRKSIKAKGLKKDAGKSWVDINKKIYAFSSGDKFFEQYEEVKKLLEVLYDLIAKEGYVSNLRSVFHNVDEDEKRDILCGHSERLAIAFGLLNTKPGTSLQVMKNLRVCEDCHTVTKYISKIVQREFLVRDANRFHLFKNGSCSCGDYW</sequence>
<dbReference type="Pfam" id="PF14432">
    <property type="entry name" value="DYW_deaminase"/>
    <property type="match status" value="1"/>
</dbReference>
<dbReference type="PANTHER" id="PTHR47926">
    <property type="entry name" value="PENTATRICOPEPTIDE REPEAT-CONTAINING PROTEIN"/>
    <property type="match status" value="1"/>
</dbReference>
<dbReference type="InterPro" id="IPR032867">
    <property type="entry name" value="DYW_dom"/>
</dbReference>
<evidence type="ECO:0000313" key="6">
    <source>
        <dbReference type="Proteomes" id="UP000326396"/>
    </source>
</evidence>
<dbReference type="NCBIfam" id="TIGR00756">
    <property type="entry name" value="PPR"/>
    <property type="match status" value="7"/>
</dbReference>
<dbReference type="InterPro" id="IPR046848">
    <property type="entry name" value="E_motif"/>
</dbReference>
<dbReference type="Pfam" id="PF01535">
    <property type="entry name" value="PPR"/>
    <property type="match status" value="9"/>
</dbReference>
<feature type="domain" description="DYW" evidence="4">
    <location>
        <begin position="799"/>
        <end position="891"/>
    </location>
</feature>
<dbReference type="GO" id="GO:0003729">
    <property type="term" value="F:mRNA binding"/>
    <property type="evidence" value="ECO:0007669"/>
    <property type="project" value="UniProtKB-ARBA"/>
</dbReference>
<dbReference type="FunFam" id="1.25.40.10:FF:000381">
    <property type="entry name" value="Pentatricopeptide repeat-containing protein"/>
    <property type="match status" value="1"/>
</dbReference>
<dbReference type="InterPro" id="IPR002885">
    <property type="entry name" value="PPR_rpt"/>
</dbReference>
<dbReference type="Pfam" id="PF20431">
    <property type="entry name" value="E_motif"/>
    <property type="match status" value="1"/>
</dbReference>
<feature type="repeat" description="PPR" evidence="3">
    <location>
        <begin position="584"/>
        <end position="618"/>
    </location>
</feature>
<dbReference type="InterPro" id="IPR011990">
    <property type="entry name" value="TPR-like_helical_dom_sf"/>
</dbReference>
<feature type="repeat" description="PPR" evidence="3">
    <location>
        <begin position="352"/>
        <end position="386"/>
    </location>
</feature>
<dbReference type="FunFam" id="1.25.40.10:FF:000344">
    <property type="entry name" value="Pentatricopeptide repeat-containing protein"/>
    <property type="match status" value="1"/>
</dbReference>
<dbReference type="Proteomes" id="UP000326396">
    <property type="component" value="Unassembled WGS sequence"/>
</dbReference>
<feature type="repeat" description="PPR" evidence="3">
    <location>
        <begin position="483"/>
        <end position="517"/>
    </location>
</feature>
<evidence type="ECO:0000256" key="1">
    <source>
        <dbReference type="ARBA" id="ARBA00006643"/>
    </source>
</evidence>
<organism evidence="5 6">
    <name type="scientific">Mikania micrantha</name>
    <name type="common">bitter vine</name>
    <dbReference type="NCBI Taxonomy" id="192012"/>
    <lineage>
        <taxon>Eukaryota</taxon>
        <taxon>Viridiplantae</taxon>
        <taxon>Streptophyta</taxon>
        <taxon>Embryophyta</taxon>
        <taxon>Tracheophyta</taxon>
        <taxon>Spermatophyta</taxon>
        <taxon>Magnoliopsida</taxon>
        <taxon>eudicotyledons</taxon>
        <taxon>Gunneridae</taxon>
        <taxon>Pentapetalae</taxon>
        <taxon>asterids</taxon>
        <taxon>campanulids</taxon>
        <taxon>Asterales</taxon>
        <taxon>Asteraceae</taxon>
        <taxon>Asteroideae</taxon>
        <taxon>Heliantheae alliance</taxon>
        <taxon>Eupatorieae</taxon>
        <taxon>Mikania</taxon>
    </lineage>
</organism>